<reference evidence="3" key="1">
    <citation type="journal article" date="2023" name="Mol. Phylogenet. Evol.">
        <title>Genome-scale phylogeny and comparative genomics of the fungal order Sordariales.</title>
        <authorList>
            <person name="Hensen N."/>
            <person name="Bonometti L."/>
            <person name="Westerberg I."/>
            <person name="Brannstrom I.O."/>
            <person name="Guillou S."/>
            <person name="Cros-Aarteil S."/>
            <person name="Calhoun S."/>
            <person name="Haridas S."/>
            <person name="Kuo A."/>
            <person name="Mondo S."/>
            <person name="Pangilinan J."/>
            <person name="Riley R."/>
            <person name="LaButti K."/>
            <person name="Andreopoulos B."/>
            <person name="Lipzen A."/>
            <person name="Chen C."/>
            <person name="Yan M."/>
            <person name="Daum C."/>
            <person name="Ng V."/>
            <person name="Clum A."/>
            <person name="Steindorff A."/>
            <person name="Ohm R.A."/>
            <person name="Martin F."/>
            <person name="Silar P."/>
            <person name="Natvig D.O."/>
            <person name="Lalanne C."/>
            <person name="Gautier V."/>
            <person name="Ament-Velasquez S.L."/>
            <person name="Kruys A."/>
            <person name="Hutchinson M.I."/>
            <person name="Powell A.J."/>
            <person name="Barry K."/>
            <person name="Miller A.N."/>
            <person name="Grigoriev I.V."/>
            <person name="Debuchy R."/>
            <person name="Gladieux P."/>
            <person name="Hiltunen Thoren M."/>
            <person name="Johannesson H."/>
        </authorList>
    </citation>
    <scope>NUCLEOTIDE SEQUENCE</scope>
    <source>
        <strain evidence="3">CBS 359.72</strain>
    </source>
</reference>
<dbReference type="AlphaFoldDB" id="A0AAN7CWF8"/>
<organism evidence="3 4">
    <name type="scientific">Corynascus novoguineensis</name>
    <dbReference type="NCBI Taxonomy" id="1126955"/>
    <lineage>
        <taxon>Eukaryota</taxon>
        <taxon>Fungi</taxon>
        <taxon>Dikarya</taxon>
        <taxon>Ascomycota</taxon>
        <taxon>Pezizomycotina</taxon>
        <taxon>Sordariomycetes</taxon>
        <taxon>Sordariomycetidae</taxon>
        <taxon>Sordariales</taxon>
        <taxon>Chaetomiaceae</taxon>
        <taxon>Corynascus</taxon>
    </lineage>
</organism>
<evidence type="ECO:0000256" key="1">
    <source>
        <dbReference type="SAM" id="MobiDB-lite"/>
    </source>
</evidence>
<keyword evidence="2" id="KW-0812">Transmembrane</keyword>
<feature type="transmembrane region" description="Helical" evidence="2">
    <location>
        <begin position="67"/>
        <end position="86"/>
    </location>
</feature>
<keyword evidence="2" id="KW-0472">Membrane</keyword>
<gene>
    <name evidence="3" type="ORF">C7999DRAFT_29910</name>
</gene>
<evidence type="ECO:0000313" key="4">
    <source>
        <dbReference type="Proteomes" id="UP001303647"/>
    </source>
</evidence>
<feature type="region of interest" description="Disordered" evidence="1">
    <location>
        <begin position="1"/>
        <end position="43"/>
    </location>
</feature>
<comment type="caution">
    <text evidence="3">The sequence shown here is derived from an EMBL/GenBank/DDBJ whole genome shotgun (WGS) entry which is preliminary data.</text>
</comment>
<reference evidence="3" key="2">
    <citation type="submission" date="2023-05" db="EMBL/GenBank/DDBJ databases">
        <authorList>
            <consortium name="Lawrence Berkeley National Laboratory"/>
            <person name="Steindorff A."/>
            <person name="Hensen N."/>
            <person name="Bonometti L."/>
            <person name="Westerberg I."/>
            <person name="Brannstrom I.O."/>
            <person name="Guillou S."/>
            <person name="Cros-Aarteil S."/>
            <person name="Calhoun S."/>
            <person name="Haridas S."/>
            <person name="Kuo A."/>
            <person name="Mondo S."/>
            <person name="Pangilinan J."/>
            <person name="Riley R."/>
            <person name="Labutti K."/>
            <person name="Andreopoulos B."/>
            <person name="Lipzen A."/>
            <person name="Chen C."/>
            <person name="Yanf M."/>
            <person name="Daum C."/>
            <person name="Ng V."/>
            <person name="Clum A."/>
            <person name="Ohm R."/>
            <person name="Martin F."/>
            <person name="Silar P."/>
            <person name="Natvig D."/>
            <person name="Lalanne C."/>
            <person name="Gautier V."/>
            <person name="Ament-Velasquez S.L."/>
            <person name="Kruys A."/>
            <person name="Hutchinson M.I."/>
            <person name="Powell A.J."/>
            <person name="Barry K."/>
            <person name="Miller A.N."/>
            <person name="Grigoriev I.V."/>
            <person name="Debuchy R."/>
            <person name="Gladieux P."/>
            <person name="Thoren M.H."/>
            <person name="Johannesson H."/>
        </authorList>
    </citation>
    <scope>NUCLEOTIDE SEQUENCE</scope>
    <source>
        <strain evidence="3">CBS 359.72</strain>
    </source>
</reference>
<keyword evidence="4" id="KW-1185">Reference proteome</keyword>
<dbReference type="Proteomes" id="UP001303647">
    <property type="component" value="Unassembled WGS sequence"/>
</dbReference>
<evidence type="ECO:0000313" key="3">
    <source>
        <dbReference type="EMBL" id="KAK4249658.1"/>
    </source>
</evidence>
<protein>
    <submittedName>
        <fullName evidence="3">Uncharacterized protein</fullName>
    </submittedName>
</protein>
<sequence length="119" mass="12987">MEKTKKQLPQRQKAGTGGRRPPHQADYATPSGHGTAIQPRHRQGEVEAHYHRLEAGVHRAESIDVNVGLLTAAGGGGLFAIIFFWVRNRAGAHRWHAQALLLDQVRGRADGNVGEVEEG</sequence>
<name>A0AAN7CWF8_9PEZI</name>
<proteinExistence type="predicted"/>
<dbReference type="EMBL" id="MU857621">
    <property type="protein sequence ID" value="KAK4249658.1"/>
    <property type="molecule type" value="Genomic_DNA"/>
</dbReference>
<keyword evidence="2" id="KW-1133">Transmembrane helix</keyword>
<evidence type="ECO:0000256" key="2">
    <source>
        <dbReference type="SAM" id="Phobius"/>
    </source>
</evidence>
<accession>A0AAN7CWF8</accession>